<dbReference type="InterPro" id="IPR000092">
    <property type="entry name" value="Polyprenyl_synt"/>
</dbReference>
<organism evidence="11 12">
    <name type="scientific">Manduca sexta</name>
    <name type="common">Tobacco hawkmoth</name>
    <name type="synonym">Tobacco hornworm</name>
    <dbReference type="NCBI Taxonomy" id="7130"/>
    <lineage>
        <taxon>Eukaryota</taxon>
        <taxon>Metazoa</taxon>
        <taxon>Ecdysozoa</taxon>
        <taxon>Arthropoda</taxon>
        <taxon>Hexapoda</taxon>
        <taxon>Insecta</taxon>
        <taxon>Pterygota</taxon>
        <taxon>Neoptera</taxon>
        <taxon>Endopterygota</taxon>
        <taxon>Lepidoptera</taxon>
        <taxon>Glossata</taxon>
        <taxon>Ditrysia</taxon>
        <taxon>Bombycoidea</taxon>
        <taxon>Sphingidae</taxon>
        <taxon>Sphinginae</taxon>
        <taxon>Sphingini</taxon>
        <taxon>Manduca</taxon>
    </lineage>
</organism>
<keyword evidence="12" id="KW-1185">Reference proteome</keyword>
<evidence type="ECO:0000256" key="9">
    <source>
        <dbReference type="RuleBase" id="RU004466"/>
    </source>
</evidence>
<name>A0A922CM11_MANSE</name>
<proteinExistence type="inferred from homology"/>
<dbReference type="PANTHER" id="PTHR11525:SF0">
    <property type="entry name" value="FARNESYL PYROPHOSPHATE SYNTHASE"/>
    <property type="match status" value="1"/>
</dbReference>
<comment type="caution">
    <text evidence="11">The sequence shown here is derived from an EMBL/GenBank/DDBJ whole genome shotgun (WGS) entry which is preliminary data.</text>
</comment>
<evidence type="ECO:0000256" key="4">
    <source>
        <dbReference type="ARBA" id="ARBA00022723"/>
    </source>
</evidence>
<dbReference type="GO" id="GO:0004161">
    <property type="term" value="F:dimethylallyltranstransferase activity"/>
    <property type="evidence" value="ECO:0007669"/>
    <property type="project" value="TreeGrafter"/>
</dbReference>
<evidence type="ECO:0000313" key="11">
    <source>
        <dbReference type="EMBL" id="KAG6451970.1"/>
    </source>
</evidence>
<dbReference type="InterPro" id="IPR039702">
    <property type="entry name" value="FPS1-like"/>
</dbReference>
<keyword evidence="6" id="KW-0414">Isoprene biosynthesis</keyword>
<comment type="cofactor">
    <cofactor evidence="1">
        <name>Mg(2+)</name>
        <dbReference type="ChEBI" id="CHEBI:18420"/>
    </cofactor>
</comment>
<evidence type="ECO:0000313" key="12">
    <source>
        <dbReference type="Proteomes" id="UP000791440"/>
    </source>
</evidence>
<dbReference type="AlphaFoldDB" id="A0A922CM11"/>
<dbReference type="GO" id="GO:0045337">
    <property type="term" value="P:farnesyl diphosphate biosynthetic process"/>
    <property type="evidence" value="ECO:0007669"/>
    <property type="project" value="TreeGrafter"/>
</dbReference>
<dbReference type="GO" id="GO:0046872">
    <property type="term" value="F:metal ion binding"/>
    <property type="evidence" value="ECO:0007669"/>
    <property type="project" value="UniProtKB-KW"/>
</dbReference>
<keyword evidence="4" id="KW-0479">Metal-binding</keyword>
<feature type="region of interest" description="Disordered" evidence="10">
    <location>
        <begin position="26"/>
        <end position="54"/>
    </location>
</feature>
<dbReference type="EMBL" id="JH668416">
    <property type="protein sequence ID" value="KAG6451970.1"/>
    <property type="molecule type" value="Genomic_DNA"/>
</dbReference>
<dbReference type="Proteomes" id="UP000791440">
    <property type="component" value="Unassembled WGS sequence"/>
</dbReference>
<gene>
    <name evidence="11" type="ORF">O3G_MSEX007413</name>
</gene>
<evidence type="ECO:0000256" key="10">
    <source>
        <dbReference type="SAM" id="MobiDB-lite"/>
    </source>
</evidence>
<evidence type="ECO:0000256" key="8">
    <source>
        <dbReference type="ARBA" id="ARBA00034546"/>
    </source>
</evidence>
<dbReference type="SUPFAM" id="SSF48576">
    <property type="entry name" value="Terpenoid synthases"/>
    <property type="match status" value="1"/>
</dbReference>
<keyword evidence="5" id="KW-0460">Magnesium</keyword>
<dbReference type="GO" id="GO:0042811">
    <property type="term" value="P:pheromone biosynthetic process"/>
    <property type="evidence" value="ECO:0007669"/>
    <property type="project" value="UniProtKB-ARBA"/>
</dbReference>
<dbReference type="OrthoDB" id="10257492at2759"/>
<dbReference type="PANTHER" id="PTHR11525">
    <property type="entry name" value="FARNESYL-PYROPHOSPHATE SYNTHETASE"/>
    <property type="match status" value="1"/>
</dbReference>
<evidence type="ECO:0000256" key="6">
    <source>
        <dbReference type="ARBA" id="ARBA00023229"/>
    </source>
</evidence>
<reference evidence="11" key="1">
    <citation type="journal article" date="2016" name="Insect Biochem. Mol. Biol.">
        <title>Multifaceted biological insights from a draft genome sequence of the tobacco hornworm moth, Manduca sexta.</title>
        <authorList>
            <person name="Kanost M.R."/>
            <person name="Arrese E.L."/>
            <person name="Cao X."/>
            <person name="Chen Y.R."/>
            <person name="Chellapilla S."/>
            <person name="Goldsmith M.R."/>
            <person name="Grosse-Wilde E."/>
            <person name="Heckel D.G."/>
            <person name="Herndon N."/>
            <person name="Jiang H."/>
            <person name="Papanicolaou A."/>
            <person name="Qu J."/>
            <person name="Soulages J.L."/>
            <person name="Vogel H."/>
            <person name="Walters J."/>
            <person name="Waterhouse R.M."/>
            <person name="Ahn S.J."/>
            <person name="Almeida F.C."/>
            <person name="An C."/>
            <person name="Aqrawi P."/>
            <person name="Bretschneider A."/>
            <person name="Bryant W.B."/>
            <person name="Bucks S."/>
            <person name="Chao H."/>
            <person name="Chevignon G."/>
            <person name="Christen J.M."/>
            <person name="Clarke D.F."/>
            <person name="Dittmer N.T."/>
            <person name="Ferguson L.C.F."/>
            <person name="Garavelou S."/>
            <person name="Gordon K.H.J."/>
            <person name="Gunaratna R.T."/>
            <person name="Han Y."/>
            <person name="Hauser F."/>
            <person name="He Y."/>
            <person name="Heidel-Fischer H."/>
            <person name="Hirsh A."/>
            <person name="Hu Y."/>
            <person name="Jiang H."/>
            <person name="Kalra D."/>
            <person name="Klinner C."/>
            <person name="Konig C."/>
            <person name="Kovar C."/>
            <person name="Kroll A.R."/>
            <person name="Kuwar S.S."/>
            <person name="Lee S.L."/>
            <person name="Lehman R."/>
            <person name="Li K."/>
            <person name="Li Z."/>
            <person name="Liang H."/>
            <person name="Lovelace S."/>
            <person name="Lu Z."/>
            <person name="Mansfield J.H."/>
            <person name="McCulloch K.J."/>
            <person name="Mathew T."/>
            <person name="Morton B."/>
            <person name="Muzny D.M."/>
            <person name="Neunemann D."/>
            <person name="Ongeri F."/>
            <person name="Pauchet Y."/>
            <person name="Pu L.L."/>
            <person name="Pyrousis I."/>
            <person name="Rao X.J."/>
            <person name="Redding A."/>
            <person name="Roesel C."/>
            <person name="Sanchez-Gracia A."/>
            <person name="Schaack S."/>
            <person name="Shukla A."/>
            <person name="Tetreau G."/>
            <person name="Wang Y."/>
            <person name="Xiong G.H."/>
            <person name="Traut W."/>
            <person name="Walsh T.K."/>
            <person name="Worley K.C."/>
            <person name="Wu D."/>
            <person name="Wu W."/>
            <person name="Wu Y.Q."/>
            <person name="Zhang X."/>
            <person name="Zou Z."/>
            <person name="Zucker H."/>
            <person name="Briscoe A.D."/>
            <person name="Burmester T."/>
            <person name="Clem R.J."/>
            <person name="Feyereisen R."/>
            <person name="Grimmelikhuijzen C.J.P."/>
            <person name="Hamodrakas S.J."/>
            <person name="Hansson B.S."/>
            <person name="Huguet E."/>
            <person name="Jermiin L.S."/>
            <person name="Lan Q."/>
            <person name="Lehman H.K."/>
            <person name="Lorenzen M."/>
            <person name="Merzendorfer H."/>
            <person name="Michalopoulos I."/>
            <person name="Morton D.B."/>
            <person name="Muthukrishnan S."/>
            <person name="Oakeshott J.G."/>
            <person name="Palmer W."/>
            <person name="Park Y."/>
            <person name="Passarelli A.L."/>
            <person name="Rozas J."/>
            <person name="Schwartz L.M."/>
            <person name="Smith W."/>
            <person name="Southgate A."/>
            <person name="Vilcinskas A."/>
            <person name="Vogt R."/>
            <person name="Wang P."/>
            <person name="Werren J."/>
            <person name="Yu X.Q."/>
            <person name="Zhou J.J."/>
            <person name="Brown S.J."/>
            <person name="Scherer S.E."/>
            <person name="Richards S."/>
            <person name="Blissard G.W."/>
        </authorList>
    </citation>
    <scope>NUCLEOTIDE SEQUENCE</scope>
</reference>
<comment type="similarity">
    <text evidence="2 9">Belongs to the FPP/GGPP synthase family.</text>
</comment>
<sequence length="427" mass="49318">MFATKKSLENFLKVYKKEIHRQISKTTSVTNSDSMVPRLDQAANKSPQNDETGPKRLLKLQKYHRFLSTLTPQEMPMATRGLAVTKDQSREFMAVFPDIVRDLTETGKHIDVPEASKWLAKLLQYNVPNGKKNRGLATVLAYKMLEKQENLTPDNVHLANIMGWCVEMFHTHQLLLNDMMEGSEMRRGAPCWHRRPDVGLDGINDAALIQSAMYTILKRHFNVKPYYKNVLETFNEMLMKSSMGHYVQKLMFKTDKPDLSLFTMDKYEAVTKYKTSYYTFQMPISLAMLMSGIDDPEMHRQAKNILLEMGEFFQIQNDFLDCFGDPAVTGKPGTDIQDGKCTWLAVVALQRATPTQRRTMEDNYGVNNPEAVARIKDLYEELQLPHTYSVFEEATYDLLRTQIQQVTRGLPHDLFFKILDNIFRRSI</sequence>
<dbReference type="FunFam" id="1.10.600.10:FF:000021">
    <property type="entry name" value="Farnesyl pyrophosphate synthase"/>
    <property type="match status" value="1"/>
</dbReference>
<dbReference type="InterPro" id="IPR008949">
    <property type="entry name" value="Isoprenoid_synthase_dom_sf"/>
</dbReference>
<dbReference type="CDD" id="cd00685">
    <property type="entry name" value="Trans_IPPS_HT"/>
    <property type="match status" value="1"/>
</dbReference>
<evidence type="ECO:0000256" key="5">
    <source>
        <dbReference type="ARBA" id="ARBA00022842"/>
    </source>
</evidence>
<keyword evidence="3 9" id="KW-0808">Transferase</keyword>
<protein>
    <recommendedName>
        <fullName evidence="8">Farnesyl pyrophosphate synthase</fullName>
    </recommendedName>
</protein>
<evidence type="ECO:0000256" key="2">
    <source>
        <dbReference type="ARBA" id="ARBA00006706"/>
    </source>
</evidence>
<dbReference type="GO" id="GO:0004337">
    <property type="term" value="F:(2E,6E)-farnesyl diphosphate synthase activity"/>
    <property type="evidence" value="ECO:0007669"/>
    <property type="project" value="TreeGrafter"/>
</dbReference>
<dbReference type="EMBL" id="JH668416">
    <property type="protein sequence ID" value="KAG6451971.1"/>
    <property type="molecule type" value="Genomic_DNA"/>
</dbReference>
<evidence type="ECO:0000256" key="7">
    <source>
        <dbReference type="ARBA" id="ARBA00033740"/>
    </source>
</evidence>
<dbReference type="Gene3D" id="1.10.600.10">
    <property type="entry name" value="Farnesyl Diphosphate Synthase"/>
    <property type="match status" value="1"/>
</dbReference>
<comment type="pathway">
    <text evidence="7">Pheromone biosynthesis.</text>
</comment>
<accession>A0A922CM11</accession>
<reference evidence="11" key="2">
    <citation type="submission" date="2020-12" db="EMBL/GenBank/DDBJ databases">
        <authorList>
            <person name="Kanost M."/>
        </authorList>
    </citation>
    <scope>NUCLEOTIDE SEQUENCE</scope>
</reference>
<dbReference type="GO" id="GO:0005737">
    <property type="term" value="C:cytoplasm"/>
    <property type="evidence" value="ECO:0007669"/>
    <property type="project" value="TreeGrafter"/>
</dbReference>
<evidence type="ECO:0000256" key="3">
    <source>
        <dbReference type="ARBA" id="ARBA00022679"/>
    </source>
</evidence>
<dbReference type="Pfam" id="PF00348">
    <property type="entry name" value="polyprenyl_synt"/>
    <property type="match status" value="1"/>
</dbReference>
<evidence type="ECO:0000256" key="1">
    <source>
        <dbReference type="ARBA" id="ARBA00001946"/>
    </source>
</evidence>